<dbReference type="Proteomes" id="UP000266327">
    <property type="component" value="Unassembled WGS sequence"/>
</dbReference>
<organism evidence="10 11">
    <name type="scientific">Noviherbaspirillum sedimenti</name>
    <dbReference type="NCBI Taxonomy" id="2320865"/>
    <lineage>
        <taxon>Bacteria</taxon>
        <taxon>Pseudomonadati</taxon>
        <taxon>Pseudomonadota</taxon>
        <taxon>Betaproteobacteria</taxon>
        <taxon>Burkholderiales</taxon>
        <taxon>Oxalobacteraceae</taxon>
        <taxon>Noviherbaspirillum</taxon>
    </lineage>
</organism>
<dbReference type="PANTHER" id="PTHR34933:SF3">
    <property type="entry name" value="FLAGELLAR L-RING PROTEIN"/>
    <property type="match status" value="1"/>
</dbReference>
<keyword evidence="10" id="KW-0969">Cilium</keyword>
<sequence>MKNSFTILFFIVTVGFLAGCAITPETIVQGPTTARPLPPAPASRAANGAIFQTASYRPMFEDRRARFVGDILTMTISERTSAAKAAGNSGSKSGSVEAGVTALFGAPASLLGKTNAAASSANEFSENGATSSSNNFTGTIGVTVVDVLPNGNLVVSGEKQVAFDKGTEFIRVSGVVNPDQIRPGNNILSSQVADARIEYRTNSHVDGAEMMGILTRFFLSVLPL</sequence>
<keyword evidence="9" id="KW-0449">Lipoprotein</keyword>
<protein>
    <recommendedName>
        <fullName evidence="9">Flagellar L-ring protein</fullName>
    </recommendedName>
    <alternativeName>
        <fullName evidence="9">Basal body L-ring protein</fullName>
    </alternativeName>
</protein>
<keyword evidence="8 9" id="KW-0998">Cell outer membrane</keyword>
<comment type="subunit">
    <text evidence="4 9">The basal body constitutes a major portion of the flagellar organelle and consists of four rings (L,P,S, and M) mounted on a central rod.</text>
</comment>
<dbReference type="HAMAP" id="MF_00415">
    <property type="entry name" value="FlgH"/>
    <property type="match status" value="1"/>
</dbReference>
<dbReference type="InterPro" id="IPR000527">
    <property type="entry name" value="Flag_Lring"/>
</dbReference>
<evidence type="ECO:0000313" key="10">
    <source>
        <dbReference type="EMBL" id="RJG01176.1"/>
    </source>
</evidence>
<keyword evidence="5 9" id="KW-0732">Signal</keyword>
<dbReference type="OrthoDB" id="9789463at2"/>
<comment type="similarity">
    <text evidence="3 9">Belongs to the FlgH family.</text>
</comment>
<gene>
    <name evidence="9" type="primary">flgH</name>
    <name evidence="10" type="ORF">D3878_05910</name>
</gene>
<dbReference type="RefSeq" id="WP_119784626.1">
    <property type="nucleotide sequence ID" value="NZ_QYUQ01000002.1"/>
</dbReference>
<keyword evidence="11" id="KW-1185">Reference proteome</keyword>
<evidence type="ECO:0000256" key="3">
    <source>
        <dbReference type="ARBA" id="ARBA00006929"/>
    </source>
</evidence>
<evidence type="ECO:0000256" key="6">
    <source>
        <dbReference type="ARBA" id="ARBA00023136"/>
    </source>
</evidence>
<keyword evidence="7 9" id="KW-0975">Bacterial flagellum</keyword>
<dbReference type="EMBL" id="QYUQ01000002">
    <property type="protein sequence ID" value="RJG01176.1"/>
    <property type="molecule type" value="Genomic_DNA"/>
</dbReference>
<keyword evidence="10" id="KW-0966">Cell projection</keyword>
<comment type="function">
    <text evidence="1 9">Assembles around the rod to form the L-ring and probably protects the motor/basal body from shearing forces during rotation.</text>
</comment>
<keyword evidence="6 9" id="KW-0472">Membrane</keyword>
<dbReference type="GO" id="GO:0071973">
    <property type="term" value="P:bacterial-type flagellum-dependent cell motility"/>
    <property type="evidence" value="ECO:0007669"/>
    <property type="project" value="InterPro"/>
</dbReference>
<dbReference type="GO" id="GO:0009427">
    <property type="term" value="C:bacterial-type flagellum basal body, distal rod, L ring"/>
    <property type="evidence" value="ECO:0007669"/>
    <property type="project" value="InterPro"/>
</dbReference>
<evidence type="ECO:0000256" key="1">
    <source>
        <dbReference type="ARBA" id="ARBA00002591"/>
    </source>
</evidence>
<dbReference type="AlphaFoldDB" id="A0A3A3GFZ2"/>
<dbReference type="GO" id="GO:0009279">
    <property type="term" value="C:cell outer membrane"/>
    <property type="evidence" value="ECO:0007669"/>
    <property type="project" value="UniProtKB-SubCell"/>
</dbReference>
<dbReference type="PRINTS" id="PR01008">
    <property type="entry name" value="FLGLRINGFLGH"/>
</dbReference>
<name>A0A3A3GFZ2_9BURK</name>
<evidence type="ECO:0000256" key="2">
    <source>
        <dbReference type="ARBA" id="ARBA00004370"/>
    </source>
</evidence>
<proteinExistence type="inferred from homology"/>
<reference evidence="11" key="1">
    <citation type="submission" date="2018-09" db="EMBL/GenBank/DDBJ databases">
        <authorList>
            <person name="Zhu H."/>
        </authorList>
    </citation>
    <scope>NUCLEOTIDE SEQUENCE [LARGE SCALE GENOMIC DNA]</scope>
    <source>
        <strain evidence="11">K1S02-23</strain>
    </source>
</reference>
<evidence type="ECO:0000313" key="11">
    <source>
        <dbReference type="Proteomes" id="UP000266327"/>
    </source>
</evidence>
<dbReference type="PROSITE" id="PS51257">
    <property type="entry name" value="PROKAR_LIPOPROTEIN"/>
    <property type="match status" value="1"/>
</dbReference>
<evidence type="ECO:0000256" key="5">
    <source>
        <dbReference type="ARBA" id="ARBA00022729"/>
    </source>
</evidence>
<accession>A0A3A3GFZ2</accession>
<evidence type="ECO:0000256" key="8">
    <source>
        <dbReference type="ARBA" id="ARBA00023237"/>
    </source>
</evidence>
<dbReference type="Pfam" id="PF02107">
    <property type="entry name" value="FlgH"/>
    <property type="match status" value="1"/>
</dbReference>
<evidence type="ECO:0000256" key="7">
    <source>
        <dbReference type="ARBA" id="ARBA00023143"/>
    </source>
</evidence>
<comment type="subcellular location">
    <subcellularLocation>
        <location evidence="9">Cell outer membrane</location>
        <topology evidence="9">Lipid-anchor</topology>
    </subcellularLocation>
    <subcellularLocation>
        <location evidence="9">Bacterial flagellum basal body</location>
    </subcellularLocation>
    <subcellularLocation>
        <location evidence="2">Membrane</location>
    </subcellularLocation>
</comment>
<dbReference type="PANTHER" id="PTHR34933">
    <property type="entry name" value="FLAGELLAR L-RING PROTEIN"/>
    <property type="match status" value="1"/>
</dbReference>
<dbReference type="GO" id="GO:0003774">
    <property type="term" value="F:cytoskeletal motor activity"/>
    <property type="evidence" value="ECO:0007669"/>
    <property type="project" value="InterPro"/>
</dbReference>
<keyword evidence="10" id="KW-0282">Flagellum</keyword>
<comment type="caution">
    <text evidence="10">The sequence shown here is derived from an EMBL/GenBank/DDBJ whole genome shotgun (WGS) entry which is preliminary data.</text>
</comment>
<evidence type="ECO:0000256" key="4">
    <source>
        <dbReference type="ARBA" id="ARBA00011439"/>
    </source>
</evidence>
<evidence type="ECO:0000256" key="9">
    <source>
        <dbReference type="HAMAP-Rule" id="MF_00415"/>
    </source>
</evidence>